<dbReference type="RefSeq" id="WP_095605125.1">
    <property type="nucleotide sequence ID" value="NZ_NSKE01000001.1"/>
</dbReference>
<dbReference type="PANTHER" id="PTHR43853:SF21">
    <property type="entry name" value="STEROID 3-KETOACYL-COA THIOLASE"/>
    <property type="match status" value="1"/>
</dbReference>
<dbReference type="InterPro" id="IPR050215">
    <property type="entry name" value="Thiolase-like_sf_Thiolase"/>
</dbReference>
<dbReference type="GO" id="GO:0005737">
    <property type="term" value="C:cytoplasm"/>
    <property type="evidence" value="ECO:0007669"/>
    <property type="project" value="UniProtKB-ARBA"/>
</dbReference>
<evidence type="ECO:0000256" key="6">
    <source>
        <dbReference type="PIRSR" id="PIRSR000429-1"/>
    </source>
</evidence>
<dbReference type="GO" id="GO:0010124">
    <property type="term" value="P:phenylacetate catabolic process"/>
    <property type="evidence" value="ECO:0007669"/>
    <property type="project" value="TreeGrafter"/>
</dbReference>
<keyword evidence="3 7" id="KW-0808">Transferase</keyword>
<dbReference type="InterPro" id="IPR020613">
    <property type="entry name" value="Thiolase_CS"/>
</dbReference>
<dbReference type="PIRSF" id="PIRSF000429">
    <property type="entry name" value="Ac-CoA_Ac_transf"/>
    <property type="match status" value="1"/>
</dbReference>
<feature type="active site" description="Acyl-thioester intermediate" evidence="6">
    <location>
        <position position="93"/>
    </location>
</feature>
<evidence type="ECO:0000256" key="1">
    <source>
        <dbReference type="ARBA" id="ARBA00005189"/>
    </source>
</evidence>
<organism evidence="10 11">
    <name type="scientific">Fodinibius salipaludis</name>
    <dbReference type="NCBI Taxonomy" id="2032627"/>
    <lineage>
        <taxon>Bacteria</taxon>
        <taxon>Pseudomonadati</taxon>
        <taxon>Balneolota</taxon>
        <taxon>Balneolia</taxon>
        <taxon>Balneolales</taxon>
        <taxon>Balneolaceae</taxon>
        <taxon>Fodinibius</taxon>
    </lineage>
</organism>
<dbReference type="GO" id="GO:0003988">
    <property type="term" value="F:acetyl-CoA C-acyltransferase activity"/>
    <property type="evidence" value="ECO:0007669"/>
    <property type="project" value="UniProtKB-EC"/>
</dbReference>
<feature type="active site" description="Proton acceptor" evidence="6">
    <location>
        <position position="350"/>
    </location>
</feature>
<evidence type="ECO:0000313" key="10">
    <source>
        <dbReference type="EMBL" id="PAU95881.1"/>
    </source>
</evidence>
<evidence type="ECO:0000256" key="3">
    <source>
        <dbReference type="ARBA" id="ARBA00022679"/>
    </source>
</evidence>
<dbReference type="InterPro" id="IPR020616">
    <property type="entry name" value="Thiolase_N"/>
</dbReference>
<dbReference type="GO" id="GO:0006635">
    <property type="term" value="P:fatty acid beta-oxidation"/>
    <property type="evidence" value="ECO:0007669"/>
    <property type="project" value="TreeGrafter"/>
</dbReference>
<accession>A0A2A2GED2</accession>
<comment type="pathway">
    <text evidence="1">Lipid metabolism.</text>
</comment>
<evidence type="ECO:0000256" key="5">
    <source>
        <dbReference type="ARBA" id="ARBA00024073"/>
    </source>
</evidence>
<dbReference type="SUPFAM" id="SSF53901">
    <property type="entry name" value="Thiolase-like"/>
    <property type="match status" value="2"/>
</dbReference>
<dbReference type="InterPro" id="IPR016039">
    <property type="entry name" value="Thiolase-like"/>
</dbReference>
<dbReference type="FunFam" id="3.40.47.10:FF:000010">
    <property type="entry name" value="Acetyl-CoA acetyltransferase (Thiolase)"/>
    <property type="match status" value="1"/>
</dbReference>
<evidence type="ECO:0000313" key="11">
    <source>
        <dbReference type="Proteomes" id="UP000218831"/>
    </source>
</evidence>
<dbReference type="InterPro" id="IPR020615">
    <property type="entry name" value="Thiolase_acyl_enz_int_AS"/>
</dbReference>
<dbReference type="InterPro" id="IPR020617">
    <property type="entry name" value="Thiolase_C"/>
</dbReference>
<dbReference type="Pfam" id="PF00108">
    <property type="entry name" value="Thiolase_N"/>
    <property type="match status" value="1"/>
</dbReference>
<dbReference type="Pfam" id="PF02803">
    <property type="entry name" value="Thiolase_C"/>
    <property type="match status" value="1"/>
</dbReference>
<protein>
    <recommendedName>
        <fullName evidence="5">acetyl-CoA C-acyltransferase</fullName>
        <ecNumber evidence="5">2.3.1.16</ecNumber>
    </recommendedName>
</protein>
<dbReference type="AlphaFoldDB" id="A0A2A2GED2"/>
<proteinExistence type="inferred from homology"/>
<dbReference type="EC" id="2.3.1.16" evidence="5"/>
<comment type="caution">
    <text evidence="10">The sequence shown here is derived from an EMBL/GenBank/DDBJ whole genome shotgun (WGS) entry which is preliminary data.</text>
</comment>
<dbReference type="InterPro" id="IPR002155">
    <property type="entry name" value="Thiolase"/>
</dbReference>
<dbReference type="InterPro" id="IPR020610">
    <property type="entry name" value="Thiolase_AS"/>
</dbReference>
<feature type="domain" description="Thiolase C-terminal" evidence="9">
    <location>
        <begin position="271"/>
        <end position="392"/>
    </location>
</feature>
<dbReference type="NCBIfam" id="TIGR01930">
    <property type="entry name" value="AcCoA-C-Actrans"/>
    <property type="match status" value="1"/>
</dbReference>
<comment type="similarity">
    <text evidence="2 7">Belongs to the thiolase-like superfamily. Thiolase family.</text>
</comment>
<dbReference type="PROSITE" id="PS00098">
    <property type="entry name" value="THIOLASE_1"/>
    <property type="match status" value="1"/>
</dbReference>
<dbReference type="Gene3D" id="3.40.47.10">
    <property type="match status" value="2"/>
</dbReference>
<dbReference type="EMBL" id="NSKE01000001">
    <property type="protein sequence ID" value="PAU95881.1"/>
    <property type="molecule type" value="Genomic_DNA"/>
</dbReference>
<evidence type="ECO:0000256" key="7">
    <source>
        <dbReference type="RuleBase" id="RU003557"/>
    </source>
</evidence>
<dbReference type="PANTHER" id="PTHR43853">
    <property type="entry name" value="3-KETOACYL-COA THIOLASE, PEROXISOMAL"/>
    <property type="match status" value="1"/>
</dbReference>
<evidence type="ECO:0000256" key="4">
    <source>
        <dbReference type="ARBA" id="ARBA00023315"/>
    </source>
</evidence>
<evidence type="ECO:0000256" key="2">
    <source>
        <dbReference type="ARBA" id="ARBA00010982"/>
    </source>
</evidence>
<dbReference type="PROSITE" id="PS00099">
    <property type="entry name" value="THIOLASE_3"/>
    <property type="match status" value="1"/>
</dbReference>
<evidence type="ECO:0000259" key="8">
    <source>
        <dbReference type="Pfam" id="PF00108"/>
    </source>
</evidence>
<dbReference type="PROSITE" id="PS00737">
    <property type="entry name" value="THIOLASE_2"/>
    <property type="match status" value="1"/>
</dbReference>
<keyword evidence="11" id="KW-1185">Reference proteome</keyword>
<sequence length="395" mass="41869">MTTKEAVIVAAARTPTGKANKGSLRFTAPDTLGGEVIKNLLQRAPNLQPEQVDDVIMGCAFPEAAQGLNIARQAAALGGLPPSVPAATMNRFCSSGLQTIAQAAERIMVGGADVIIAGGVESMSLVPMGGYVSRLNADLVDNYPEIYINMGLTAENVADKYDVSREDQDAFAYRSHQRALKAWDEGYFEDQIVPIEVKEKKVTADGEVEETEFIFDTDEGPRSDTSEEILAKLNPAFKQGGSVTAGNSSQMNDAAAAVIVMSREKADELGLKPIAKYHGFSVAGVPPEIMGIGPVEAVPKVLKQTGFDLENIDLIELNEAFAAQSLAVIRELGLDEEIVNINGGAIAMGHPLGCTGAKLTTQILHDLQRLDKQFGMVTMCVGGGMGAAGIFENLN</sequence>
<reference evidence="10 11" key="1">
    <citation type="submission" date="2017-08" db="EMBL/GenBank/DDBJ databases">
        <title>Aliifodinibius alkalisoli sp. nov., isolated from saline alkaline soil.</title>
        <authorList>
            <person name="Liu D."/>
            <person name="Zhang G."/>
        </authorList>
    </citation>
    <scope>NUCLEOTIDE SEQUENCE [LARGE SCALE GENOMIC DNA]</scope>
    <source>
        <strain evidence="10 11">WN023</strain>
    </source>
</reference>
<feature type="domain" description="Thiolase N-terminal" evidence="8">
    <location>
        <begin position="7"/>
        <end position="264"/>
    </location>
</feature>
<dbReference type="Proteomes" id="UP000218831">
    <property type="component" value="Unassembled WGS sequence"/>
</dbReference>
<feature type="active site" description="Proton acceptor" evidence="6">
    <location>
        <position position="380"/>
    </location>
</feature>
<keyword evidence="4 7" id="KW-0012">Acyltransferase</keyword>
<dbReference type="CDD" id="cd00751">
    <property type="entry name" value="thiolase"/>
    <property type="match status" value="1"/>
</dbReference>
<dbReference type="OrthoDB" id="9764892at2"/>
<evidence type="ECO:0000259" key="9">
    <source>
        <dbReference type="Pfam" id="PF02803"/>
    </source>
</evidence>
<gene>
    <name evidence="10" type="ORF">CK503_02165</name>
</gene>
<name>A0A2A2GED2_9BACT</name>